<dbReference type="Pfam" id="PF01545">
    <property type="entry name" value="Cation_efflux"/>
    <property type="match status" value="1"/>
</dbReference>
<evidence type="ECO:0000313" key="8">
    <source>
        <dbReference type="EMBL" id="KKQ70188.1"/>
    </source>
</evidence>
<sequence length="347" mass="38908">MNIKEEDSYPKKNQKSHSSGILSVGLALFGNGLITILKFVGFFISGSSVLFSEAIHSFADTANQSLLLIGIYKSRRLPDREAAYGYGQERFFWALISACGIFFVGAGVTLYHGIMSFTHDQEFTSLFLIIVLLLISFVVEFITFLVAIRELLKDNKNKSISYILHRGNPTTLAVIFEDGVAVLGVIIAFISIVLSKLTGWHYWDGIGSVVIGLLLGVVALVLINKNRKYLLGRTMPRAMSEEVLDVLRSDSAVEKIYDFKSSTIGLSKYRIKCEIEFNGSALLKKAYQDGSLKDEYERINGDYDEFLKFCVDFADRIPRLIGSRIDTLEKKIQTEVPEVEHLDIELN</sequence>
<dbReference type="AlphaFoldDB" id="A0A0G0JRM6"/>
<organism evidence="8 9">
    <name type="scientific">Candidatus Falkowbacteria bacterium GW2011_GWE1_38_31</name>
    <dbReference type="NCBI Taxonomy" id="1618638"/>
    <lineage>
        <taxon>Bacteria</taxon>
        <taxon>Candidatus Falkowiibacteriota</taxon>
    </lineage>
</organism>
<dbReference type="EMBL" id="LBUU01000006">
    <property type="protein sequence ID" value="KKQ70188.1"/>
    <property type="molecule type" value="Genomic_DNA"/>
</dbReference>
<keyword evidence="5 6" id="KW-0472">Membrane</keyword>
<dbReference type="NCBIfam" id="TIGR01297">
    <property type="entry name" value="CDF"/>
    <property type="match status" value="1"/>
</dbReference>
<evidence type="ECO:0000256" key="3">
    <source>
        <dbReference type="ARBA" id="ARBA00022692"/>
    </source>
</evidence>
<reference evidence="8 9" key="1">
    <citation type="journal article" date="2015" name="Nature">
        <title>rRNA introns, odd ribosomes, and small enigmatic genomes across a large radiation of phyla.</title>
        <authorList>
            <person name="Brown C.T."/>
            <person name="Hug L.A."/>
            <person name="Thomas B.C."/>
            <person name="Sharon I."/>
            <person name="Castelle C.J."/>
            <person name="Singh A."/>
            <person name="Wilkins M.J."/>
            <person name="Williams K.H."/>
            <person name="Banfield J.F."/>
        </authorList>
    </citation>
    <scope>NUCLEOTIDE SEQUENCE [LARGE SCALE GENOMIC DNA]</scope>
</reference>
<feature type="transmembrane region" description="Helical" evidence="6">
    <location>
        <begin position="200"/>
        <end position="223"/>
    </location>
</feature>
<dbReference type="InterPro" id="IPR040177">
    <property type="entry name" value="SLC30A9"/>
</dbReference>
<dbReference type="PANTHER" id="PTHR13414:SF9">
    <property type="entry name" value="PROTON-COUPLED ZINC ANTIPORTER SLC30A9, MITOCHONDRIAL"/>
    <property type="match status" value="1"/>
</dbReference>
<keyword evidence="3 6" id="KW-0812">Transmembrane</keyword>
<comment type="caution">
    <text evidence="8">The sequence shown here is derived from an EMBL/GenBank/DDBJ whole genome shotgun (WGS) entry which is preliminary data.</text>
</comment>
<evidence type="ECO:0000256" key="6">
    <source>
        <dbReference type="SAM" id="Phobius"/>
    </source>
</evidence>
<dbReference type="Proteomes" id="UP000034022">
    <property type="component" value="Unassembled WGS sequence"/>
</dbReference>
<name>A0A0G0JRM6_9BACT</name>
<dbReference type="GO" id="GO:0016020">
    <property type="term" value="C:membrane"/>
    <property type="evidence" value="ECO:0007669"/>
    <property type="project" value="UniProtKB-SubCell"/>
</dbReference>
<evidence type="ECO:0000256" key="1">
    <source>
        <dbReference type="ARBA" id="ARBA00004141"/>
    </source>
</evidence>
<keyword evidence="4 6" id="KW-1133">Transmembrane helix</keyword>
<feature type="transmembrane region" description="Helical" evidence="6">
    <location>
        <begin position="169"/>
        <end position="194"/>
    </location>
</feature>
<proteinExistence type="predicted"/>
<dbReference type="GO" id="GO:0008324">
    <property type="term" value="F:monoatomic cation transmembrane transporter activity"/>
    <property type="evidence" value="ECO:0007669"/>
    <property type="project" value="InterPro"/>
</dbReference>
<dbReference type="PANTHER" id="PTHR13414">
    <property type="entry name" value="HUEL-CATION TRANSPORTER"/>
    <property type="match status" value="1"/>
</dbReference>
<evidence type="ECO:0000259" key="7">
    <source>
        <dbReference type="Pfam" id="PF01545"/>
    </source>
</evidence>
<dbReference type="InterPro" id="IPR027469">
    <property type="entry name" value="Cation_efflux_TMD_sf"/>
</dbReference>
<dbReference type="InterPro" id="IPR058533">
    <property type="entry name" value="Cation_efflux_TM"/>
</dbReference>
<protein>
    <submittedName>
        <fullName evidence="8">Cation efflux protein</fullName>
    </submittedName>
</protein>
<evidence type="ECO:0000313" key="9">
    <source>
        <dbReference type="Proteomes" id="UP000034022"/>
    </source>
</evidence>
<dbReference type="GO" id="GO:0006882">
    <property type="term" value="P:intracellular zinc ion homeostasis"/>
    <property type="evidence" value="ECO:0007669"/>
    <property type="project" value="TreeGrafter"/>
</dbReference>
<evidence type="ECO:0000256" key="4">
    <source>
        <dbReference type="ARBA" id="ARBA00022989"/>
    </source>
</evidence>
<evidence type="ECO:0000256" key="2">
    <source>
        <dbReference type="ARBA" id="ARBA00022448"/>
    </source>
</evidence>
<feature type="domain" description="Cation efflux protein transmembrane" evidence="7">
    <location>
        <begin position="26"/>
        <end position="231"/>
    </location>
</feature>
<feature type="transmembrane region" description="Helical" evidence="6">
    <location>
        <begin position="91"/>
        <end position="114"/>
    </location>
</feature>
<feature type="transmembrane region" description="Helical" evidence="6">
    <location>
        <begin position="126"/>
        <end position="148"/>
    </location>
</feature>
<dbReference type="InterPro" id="IPR002524">
    <property type="entry name" value="Cation_efflux"/>
</dbReference>
<dbReference type="SUPFAM" id="SSF161111">
    <property type="entry name" value="Cation efflux protein transmembrane domain-like"/>
    <property type="match status" value="1"/>
</dbReference>
<accession>A0A0G0JRM6</accession>
<evidence type="ECO:0000256" key="5">
    <source>
        <dbReference type="ARBA" id="ARBA00023136"/>
    </source>
</evidence>
<gene>
    <name evidence="8" type="ORF">US91_C0006G0025</name>
</gene>
<comment type="subcellular location">
    <subcellularLocation>
        <location evidence="1">Membrane</location>
        <topology evidence="1">Multi-pass membrane protein</topology>
    </subcellularLocation>
</comment>
<keyword evidence="2" id="KW-0813">Transport</keyword>
<dbReference type="GO" id="GO:0006829">
    <property type="term" value="P:zinc ion transport"/>
    <property type="evidence" value="ECO:0007669"/>
    <property type="project" value="InterPro"/>
</dbReference>
<dbReference type="Gene3D" id="1.20.1510.10">
    <property type="entry name" value="Cation efflux protein transmembrane domain"/>
    <property type="match status" value="1"/>
</dbReference>
<feature type="transmembrane region" description="Helical" evidence="6">
    <location>
        <begin position="21"/>
        <end position="44"/>
    </location>
</feature>